<dbReference type="PANTHER" id="PTHR47160">
    <property type="entry name" value="PUTATIVE-RELATED"/>
    <property type="match status" value="1"/>
</dbReference>
<dbReference type="InterPro" id="IPR018289">
    <property type="entry name" value="MULE_transposase_dom"/>
</dbReference>
<protein>
    <recommendedName>
        <fullName evidence="1">MULE transposase domain-containing protein</fullName>
    </recommendedName>
</protein>
<comment type="caution">
    <text evidence="2">The sequence shown here is derived from an EMBL/GenBank/DDBJ whole genome shotgun (WGS) entry which is preliminary data.</text>
</comment>
<keyword evidence="3" id="KW-1185">Reference proteome</keyword>
<proteinExistence type="predicted"/>
<feature type="domain" description="MULE transposase" evidence="1">
    <location>
        <begin position="201"/>
        <end position="298"/>
    </location>
</feature>
<evidence type="ECO:0000313" key="3">
    <source>
        <dbReference type="Proteomes" id="UP000663879"/>
    </source>
</evidence>
<dbReference type="AlphaFoldDB" id="A0A813QGL8"/>
<organism evidence="2 3">
    <name type="scientific">Brachionus calyciflorus</name>
    <dbReference type="NCBI Taxonomy" id="104777"/>
    <lineage>
        <taxon>Eukaryota</taxon>
        <taxon>Metazoa</taxon>
        <taxon>Spiralia</taxon>
        <taxon>Gnathifera</taxon>
        <taxon>Rotifera</taxon>
        <taxon>Eurotatoria</taxon>
        <taxon>Monogononta</taxon>
        <taxon>Pseudotrocha</taxon>
        <taxon>Ploima</taxon>
        <taxon>Brachionidae</taxon>
        <taxon>Brachionus</taxon>
    </lineage>
</organism>
<evidence type="ECO:0000313" key="2">
    <source>
        <dbReference type="EMBL" id="CAF0766649.1"/>
    </source>
</evidence>
<dbReference type="Proteomes" id="UP000663879">
    <property type="component" value="Unassembled WGS sequence"/>
</dbReference>
<gene>
    <name evidence="2" type="ORF">OXX778_LOCUS4727</name>
</gene>
<dbReference type="PANTHER" id="PTHR47160:SF10">
    <property type="entry name" value="MULE TRANSPOSASE DOMAIN-CONTAINING PROTEIN"/>
    <property type="match status" value="1"/>
</dbReference>
<dbReference type="OrthoDB" id="8192602at2759"/>
<name>A0A813QGL8_9BILA</name>
<accession>A0A813QGL8</accession>
<reference evidence="2" key="1">
    <citation type="submission" date="2021-02" db="EMBL/GenBank/DDBJ databases">
        <authorList>
            <person name="Nowell W R."/>
        </authorList>
    </citation>
    <scope>NUCLEOTIDE SEQUENCE</scope>
    <source>
        <strain evidence="2">Ploen Becks lab</strain>
    </source>
</reference>
<dbReference type="EMBL" id="CAJNOC010000481">
    <property type="protein sequence ID" value="CAF0766649.1"/>
    <property type="molecule type" value="Genomic_DNA"/>
</dbReference>
<sequence>MSFEDPIFIESNFGIEKVKNSHQVVIFKNFRYWWRITNKDCTHRYVCSEINCYASIRIKEKKVIKEGGKHYHNSLTDAEIIFLQAGQDLKKEVSSDLSKSIQTCYNNTQVKLLQSGKPEYTIASKFTAFKTFSNTLHKRRGNKLPTISPDFTELEITGEYCLTAKNQAFLRYDNKKSINRILIFIDDESLKILSESDEWYMGGTFKSAPIQLSQLFTIHGSINGANEYTTVPCAYILSAQKNESTYREVISVLKDLAMKLNLTLNPKSIMADFEKASTNAMQFHFPSIVVKGCWFHFRQAIFRYAVRLGLKKHYHKDNYRDFINLFGALSFLPLEKVEEEISPRLWNHFESNVRTNNRIEGFHSGLNKMISSQHPNKFILINHLKVQQACTSIDYARIKLGQKIKEMSKKDQEKNKKIEIIKNQFKELDGITNYLLAINQFIQYPCEYWYDSPDQVDQFFNDNIFENTQDALHENLELRTESVEQCFETFVNEVQLVQDNVTFANLQTVTELPNFSTYEKEINCFQ</sequence>
<evidence type="ECO:0000259" key="1">
    <source>
        <dbReference type="Pfam" id="PF10551"/>
    </source>
</evidence>
<dbReference type="Pfam" id="PF10551">
    <property type="entry name" value="MULE"/>
    <property type="match status" value="1"/>
</dbReference>